<feature type="signal peptide" evidence="8">
    <location>
        <begin position="1"/>
        <end position="20"/>
    </location>
</feature>
<evidence type="ECO:0000256" key="4">
    <source>
        <dbReference type="ARBA" id="ARBA00022679"/>
    </source>
</evidence>
<dbReference type="PANTHER" id="PTHR43047">
    <property type="entry name" value="TWO-COMPONENT HISTIDINE PROTEIN KINASE"/>
    <property type="match status" value="1"/>
</dbReference>
<dbReference type="RefSeq" id="WP_074983818.1">
    <property type="nucleotide sequence ID" value="NZ_BGPP01000007.1"/>
</dbReference>
<reference evidence="11 12" key="1">
    <citation type="submission" date="2016-10" db="EMBL/GenBank/DDBJ databases">
        <authorList>
            <person name="Varghese N."/>
            <person name="Submissions S."/>
        </authorList>
    </citation>
    <scope>NUCLEOTIDE SEQUENCE [LARGE SCALE GENOMIC DNA]</scope>
    <source>
        <strain evidence="11 12">LMG 18378</strain>
    </source>
</reference>
<dbReference type="Gene3D" id="3.40.50.2300">
    <property type="match status" value="1"/>
</dbReference>
<evidence type="ECO:0000313" key="11">
    <source>
        <dbReference type="EMBL" id="SFD56808.1"/>
    </source>
</evidence>
<feature type="modified residue" description="4-aspartylphosphate" evidence="6">
    <location>
        <position position="718"/>
    </location>
</feature>
<dbReference type="GO" id="GO:0005886">
    <property type="term" value="C:plasma membrane"/>
    <property type="evidence" value="ECO:0007669"/>
    <property type="project" value="TreeGrafter"/>
</dbReference>
<protein>
    <recommendedName>
        <fullName evidence="2">histidine kinase</fullName>
        <ecNumber evidence="2">2.7.13.3</ecNumber>
    </recommendedName>
</protein>
<dbReference type="Pfam" id="PF02518">
    <property type="entry name" value="HATPase_c"/>
    <property type="match status" value="1"/>
</dbReference>
<accession>A0AAQ1KJN4</accession>
<dbReference type="CDD" id="cd00156">
    <property type="entry name" value="REC"/>
    <property type="match status" value="1"/>
</dbReference>
<feature type="transmembrane region" description="Helical" evidence="7">
    <location>
        <begin position="180"/>
        <end position="201"/>
    </location>
</feature>
<keyword evidence="7" id="KW-1133">Transmembrane helix</keyword>
<feature type="domain" description="Histidine kinase" evidence="9">
    <location>
        <begin position="430"/>
        <end position="645"/>
    </location>
</feature>
<feature type="transmembrane region" description="Helical" evidence="7">
    <location>
        <begin position="208"/>
        <end position="230"/>
    </location>
</feature>
<proteinExistence type="predicted"/>
<dbReference type="InterPro" id="IPR036890">
    <property type="entry name" value="HATPase_C_sf"/>
</dbReference>
<feature type="transmembrane region" description="Helical" evidence="7">
    <location>
        <begin position="361"/>
        <end position="381"/>
    </location>
</feature>
<dbReference type="SUPFAM" id="SSF52172">
    <property type="entry name" value="CheY-like"/>
    <property type="match status" value="1"/>
</dbReference>
<dbReference type="SUPFAM" id="SSF55874">
    <property type="entry name" value="ATPase domain of HSP90 chaperone/DNA topoisomerase II/histidine kinase"/>
    <property type="match status" value="1"/>
</dbReference>
<organism evidence="11 12">
    <name type="scientific">Pseudomonas citronellolis</name>
    <dbReference type="NCBI Taxonomy" id="53408"/>
    <lineage>
        <taxon>Bacteria</taxon>
        <taxon>Pseudomonadati</taxon>
        <taxon>Pseudomonadota</taxon>
        <taxon>Gammaproteobacteria</taxon>
        <taxon>Pseudomonadales</taxon>
        <taxon>Pseudomonadaceae</taxon>
        <taxon>Pseudomonas</taxon>
    </lineage>
</organism>
<dbReference type="CDD" id="cd00082">
    <property type="entry name" value="HisKA"/>
    <property type="match status" value="1"/>
</dbReference>
<dbReference type="PROSITE" id="PS50110">
    <property type="entry name" value="RESPONSE_REGULATORY"/>
    <property type="match status" value="1"/>
</dbReference>
<dbReference type="PRINTS" id="PR00344">
    <property type="entry name" value="BCTRLSENSOR"/>
</dbReference>
<dbReference type="InterPro" id="IPR004358">
    <property type="entry name" value="Sig_transdc_His_kin-like_C"/>
</dbReference>
<dbReference type="Gene3D" id="1.10.287.130">
    <property type="match status" value="1"/>
</dbReference>
<feature type="transmembrane region" description="Helical" evidence="7">
    <location>
        <begin position="242"/>
        <end position="262"/>
    </location>
</feature>
<dbReference type="Pfam" id="PF07695">
    <property type="entry name" value="7TMR-DISM_7TM"/>
    <property type="match status" value="1"/>
</dbReference>
<evidence type="ECO:0000259" key="10">
    <source>
        <dbReference type="PROSITE" id="PS50110"/>
    </source>
</evidence>
<dbReference type="InterPro" id="IPR003661">
    <property type="entry name" value="HisK_dim/P_dom"/>
</dbReference>
<evidence type="ECO:0000256" key="5">
    <source>
        <dbReference type="ARBA" id="ARBA00022777"/>
    </source>
</evidence>
<evidence type="ECO:0000256" key="3">
    <source>
        <dbReference type="ARBA" id="ARBA00022553"/>
    </source>
</evidence>
<feature type="transmembrane region" description="Helical" evidence="7">
    <location>
        <begin position="306"/>
        <end position="323"/>
    </location>
</feature>
<feature type="domain" description="Response regulatory" evidence="10">
    <location>
        <begin position="669"/>
        <end position="783"/>
    </location>
</feature>
<evidence type="ECO:0000313" key="12">
    <source>
        <dbReference type="Proteomes" id="UP000183385"/>
    </source>
</evidence>
<name>A0AAQ1KJN4_9PSED</name>
<evidence type="ECO:0000256" key="1">
    <source>
        <dbReference type="ARBA" id="ARBA00000085"/>
    </source>
</evidence>
<dbReference type="PROSITE" id="PS50109">
    <property type="entry name" value="HIS_KIN"/>
    <property type="match status" value="1"/>
</dbReference>
<dbReference type="EMBL" id="FOLS01000029">
    <property type="protein sequence ID" value="SFD56808.1"/>
    <property type="molecule type" value="Genomic_DNA"/>
</dbReference>
<dbReference type="Proteomes" id="UP000183385">
    <property type="component" value="Unassembled WGS sequence"/>
</dbReference>
<gene>
    <name evidence="11" type="ORF">SAMN05216577_12944</name>
</gene>
<dbReference type="InterPro" id="IPR011622">
    <property type="entry name" value="7TMR_DISM_rcpt_extracell_dom2"/>
</dbReference>
<dbReference type="InterPro" id="IPR005467">
    <property type="entry name" value="His_kinase_dom"/>
</dbReference>
<dbReference type="GO" id="GO:0009927">
    <property type="term" value="F:histidine phosphotransfer kinase activity"/>
    <property type="evidence" value="ECO:0007669"/>
    <property type="project" value="TreeGrafter"/>
</dbReference>
<dbReference type="EC" id="2.7.13.3" evidence="2"/>
<dbReference type="InterPro" id="IPR011623">
    <property type="entry name" value="7TMR_DISM_rcpt_extracell_dom1"/>
</dbReference>
<dbReference type="InterPro" id="IPR011006">
    <property type="entry name" value="CheY-like_superfamily"/>
</dbReference>
<feature type="transmembrane region" description="Helical" evidence="7">
    <location>
        <begin position="328"/>
        <end position="346"/>
    </location>
</feature>
<dbReference type="AlphaFoldDB" id="A0AAQ1KJN4"/>
<dbReference type="InterPro" id="IPR036097">
    <property type="entry name" value="HisK_dim/P_sf"/>
</dbReference>
<dbReference type="Pfam" id="PF07696">
    <property type="entry name" value="7TMR-DISMED2"/>
    <property type="match status" value="1"/>
</dbReference>
<dbReference type="Pfam" id="PF00072">
    <property type="entry name" value="Response_reg"/>
    <property type="match status" value="1"/>
</dbReference>
<evidence type="ECO:0000259" key="9">
    <source>
        <dbReference type="PROSITE" id="PS50109"/>
    </source>
</evidence>
<evidence type="ECO:0000256" key="7">
    <source>
        <dbReference type="SAM" id="Phobius"/>
    </source>
</evidence>
<keyword evidence="5 11" id="KW-0418">Kinase</keyword>
<dbReference type="Gene3D" id="3.30.565.10">
    <property type="entry name" value="Histidine kinase-like ATPase, C-terminal domain"/>
    <property type="match status" value="1"/>
</dbReference>
<keyword evidence="3 6" id="KW-0597">Phosphoprotein</keyword>
<keyword evidence="12" id="KW-1185">Reference proteome</keyword>
<dbReference type="Pfam" id="PF00512">
    <property type="entry name" value="HisKA"/>
    <property type="match status" value="1"/>
</dbReference>
<dbReference type="GO" id="GO:0000155">
    <property type="term" value="F:phosphorelay sensor kinase activity"/>
    <property type="evidence" value="ECO:0007669"/>
    <property type="project" value="InterPro"/>
</dbReference>
<dbReference type="SMART" id="SM00387">
    <property type="entry name" value="HATPase_c"/>
    <property type="match status" value="1"/>
</dbReference>
<dbReference type="SMART" id="SM00388">
    <property type="entry name" value="HisKA"/>
    <property type="match status" value="1"/>
</dbReference>
<keyword evidence="7" id="KW-0812">Transmembrane</keyword>
<comment type="caution">
    <text evidence="11">The sequence shown here is derived from an EMBL/GenBank/DDBJ whole genome shotgun (WGS) entry which is preliminary data.</text>
</comment>
<dbReference type="SMART" id="SM00448">
    <property type="entry name" value="REC"/>
    <property type="match status" value="1"/>
</dbReference>
<comment type="catalytic activity">
    <reaction evidence="1">
        <text>ATP + protein L-histidine = ADP + protein N-phospho-L-histidine.</text>
        <dbReference type="EC" id="2.7.13.3"/>
    </reaction>
</comment>
<dbReference type="InterPro" id="IPR003594">
    <property type="entry name" value="HATPase_dom"/>
</dbReference>
<keyword evidence="4" id="KW-0808">Transferase</keyword>
<dbReference type="InterPro" id="IPR001789">
    <property type="entry name" value="Sig_transdc_resp-reg_receiver"/>
</dbReference>
<keyword evidence="8" id="KW-0732">Signal</keyword>
<feature type="transmembrane region" description="Helical" evidence="7">
    <location>
        <begin position="274"/>
        <end position="291"/>
    </location>
</feature>
<sequence>MPLLLLFLLLALCGNRMAWASGLPDPCQVSSLQLLPGAQFLLDPTHSLGAEAVTNLPDERFQRIEGNRFPLEFSTAAIWLRFTLQPDSACLRWLKVGEPRLDKVQVFVGHAGQWSEMHAGSDYPLSQWRVAARQPLFPLALAGGEPAQLLMRVQSSSALMIKPALWDEFQQQRALEWSNLLDGVSLGITLIIVPFGFVIGLIRRSQLLIMNALAIMAYGLVCCVVNGYLFYVPQWMPLKEQLISVLSCLAFSLFLGYMRVLFGVQVLPGWMKALLNLYTLLIGGLLLWGAFGDYRYTRVVFSELRGLNYLLIPLTLGATWLYGRRPSWLGLGLTALFVFQGTLRHFMDVKNVGWQYGEDQLGLTSTLPGVLLLVCTLVMEFSRSRWRERRALADLEEQRRAEHERLEGSVARRTEQLRESLRARSMLLARISHDLRTPLSSIIDYSRALEREGRTDLPQRIERNARRQLEMIDELLEFSRSDLQQLELVLAPGYLYGFLREIEDEGRFLALRQDNRFACEFASDLPPLVQADFRRLRQVLINLLANAGKFTRDGLIEFAVERLDADESGVTLRFSVRDSGIGIRADEREKLLQPFQRGSNAAAYDGSGLGLSIVCQLLQQMGSELNVDAQRERGAALGFVLRMACATEDEVESVVSDTGTVDIDGDGRCILVVDDIQQNREGLYDLLAGYGFDVLTAADGGQALALLQTSTVDLLITDQMMAPMDGWALLCQVREHYPELPVLLYSAAPPLRPRWVPAGLAFDAALLKPAASGQVLGSVRRLLGSCVVE</sequence>
<dbReference type="SUPFAM" id="SSF47384">
    <property type="entry name" value="Homodimeric domain of signal transducing histidine kinase"/>
    <property type="match status" value="1"/>
</dbReference>
<evidence type="ECO:0000256" key="8">
    <source>
        <dbReference type="SAM" id="SignalP"/>
    </source>
</evidence>
<keyword evidence="7" id="KW-0472">Membrane</keyword>
<dbReference type="PANTHER" id="PTHR43047:SF72">
    <property type="entry name" value="OSMOSENSING HISTIDINE PROTEIN KINASE SLN1"/>
    <property type="match status" value="1"/>
</dbReference>
<evidence type="ECO:0000256" key="6">
    <source>
        <dbReference type="PROSITE-ProRule" id="PRU00169"/>
    </source>
</evidence>
<dbReference type="Gene3D" id="2.60.40.2380">
    <property type="match status" value="1"/>
</dbReference>
<feature type="chain" id="PRO_5042901314" description="histidine kinase" evidence="8">
    <location>
        <begin position="21"/>
        <end position="789"/>
    </location>
</feature>
<evidence type="ECO:0000256" key="2">
    <source>
        <dbReference type="ARBA" id="ARBA00012438"/>
    </source>
</evidence>